<dbReference type="PANTHER" id="PTHR11727:SF7">
    <property type="entry name" value="DIMETHYLADENOSINE TRANSFERASE-RELATED"/>
    <property type="match status" value="1"/>
</dbReference>
<dbReference type="PROSITE" id="PS51689">
    <property type="entry name" value="SAM_RNA_A_N6_MT"/>
    <property type="match status" value="1"/>
</dbReference>
<proteinExistence type="inferred from homology"/>
<feature type="binding site" evidence="7">
    <location>
        <position position="113"/>
    </location>
    <ligand>
        <name>S-adenosyl-L-methionine</name>
        <dbReference type="ChEBI" id="CHEBI:59789"/>
    </ligand>
</feature>
<dbReference type="NCBIfam" id="TIGR00755">
    <property type="entry name" value="ksgA"/>
    <property type="match status" value="1"/>
</dbReference>
<keyword evidence="4 7" id="KW-0949">S-adenosyl-L-methionine</keyword>
<feature type="binding site" evidence="7">
    <location>
        <position position="85"/>
    </location>
    <ligand>
        <name>S-adenosyl-L-methionine</name>
        <dbReference type="ChEBI" id="CHEBI:59789"/>
    </ligand>
</feature>
<feature type="binding site" evidence="7">
    <location>
        <position position="64"/>
    </location>
    <ligand>
        <name>S-adenosyl-L-methionine</name>
        <dbReference type="ChEBI" id="CHEBI:59789"/>
    </ligand>
</feature>
<dbReference type="FunFam" id="3.40.50.150:FF:000007">
    <property type="entry name" value="rRNA adenine N(6)-methyltransferase"/>
    <property type="match status" value="1"/>
</dbReference>
<feature type="binding site" evidence="7">
    <location>
        <position position="37"/>
    </location>
    <ligand>
        <name>S-adenosyl-L-methionine</name>
        <dbReference type="ChEBI" id="CHEBI:59789"/>
    </ligand>
</feature>
<dbReference type="EC" id="2.1.1.-" evidence="8"/>
<dbReference type="SMART" id="SM00650">
    <property type="entry name" value="rADc"/>
    <property type="match status" value="1"/>
</dbReference>
<feature type="domain" description="Ribosomal RNA adenine methylase transferase N-terminal" evidence="9">
    <location>
        <begin position="44"/>
        <end position="213"/>
    </location>
</feature>
<evidence type="ECO:0000313" key="10">
    <source>
        <dbReference type="EMBL" id="CAD8234792.1"/>
    </source>
</evidence>
<dbReference type="InterPro" id="IPR029063">
    <property type="entry name" value="SAM-dependent_MTases_sf"/>
</dbReference>
<evidence type="ECO:0000256" key="6">
    <source>
        <dbReference type="ARBA" id="ARBA00061109"/>
    </source>
</evidence>
<gene>
    <name evidence="10" type="ORF">MPUS1402_LOCUS4401</name>
</gene>
<evidence type="ECO:0000256" key="7">
    <source>
        <dbReference type="PROSITE-ProRule" id="PRU01026"/>
    </source>
</evidence>
<comment type="similarity">
    <text evidence="6 7 8">Belongs to the class I-like SAM-binding methyltransferase superfamily. rRNA adenine N(6)-methyltransferase family.</text>
</comment>
<dbReference type="InterPro" id="IPR011530">
    <property type="entry name" value="rRNA_adenine_dimethylase"/>
</dbReference>
<dbReference type="Gene3D" id="3.40.50.150">
    <property type="entry name" value="Vaccinia Virus protein VP39"/>
    <property type="match status" value="1"/>
</dbReference>
<evidence type="ECO:0000256" key="1">
    <source>
        <dbReference type="ARBA" id="ARBA00022552"/>
    </source>
</evidence>
<protein>
    <recommendedName>
        <fullName evidence="8">rRNA adenine N(6)-methyltransferase</fullName>
        <ecNumber evidence="8">2.1.1.-</ecNumber>
    </recommendedName>
</protein>
<dbReference type="InterPro" id="IPR020596">
    <property type="entry name" value="rRNA_Ade_Mease_Trfase_CS"/>
</dbReference>
<accession>A0A7R9XYD7</accession>
<dbReference type="AlphaFoldDB" id="A0A7R9XYD7"/>
<evidence type="ECO:0000256" key="5">
    <source>
        <dbReference type="ARBA" id="ARBA00022884"/>
    </source>
</evidence>
<dbReference type="CDD" id="cd02440">
    <property type="entry name" value="AdoMet_MTases"/>
    <property type="match status" value="1"/>
</dbReference>
<feature type="binding site" evidence="7">
    <location>
        <position position="128"/>
    </location>
    <ligand>
        <name>S-adenosyl-L-methionine</name>
        <dbReference type="ChEBI" id="CHEBI:59789"/>
    </ligand>
</feature>
<dbReference type="Pfam" id="PF00398">
    <property type="entry name" value="RrnaAD"/>
    <property type="match status" value="1"/>
</dbReference>
<dbReference type="GO" id="GO:0000179">
    <property type="term" value="F:rRNA (adenine-N6,N6-)-dimethyltransferase activity"/>
    <property type="evidence" value="ECO:0007669"/>
    <property type="project" value="UniProtKB-UniRule"/>
</dbReference>
<sequence>MSSGIRVAGGIAKHVKKKGAQQAAYQGIQFLKSYGQHILKNPMIVNAIVEKGGVKSTDVVLEIGPGTGNLTMRLLETAKKVIAIEFDPRMVVELERRVSGTPHGHNLKIISGDFLKVDLPYFDVCIANCPYQISSPLVFKLLSHRPMFRSATLMFQREFAMRLCVNPGDPLYCRLSVNAQLLARTTHILKVGKNNFRPPPKVDSSVVRIEPRSPMIDVNFREWDGLVRLCFGRKNKTLGGIFRTKTVLQLIENNYKTYKALQVNNGKGVSAMDMGSGGVGNVSSKMLGAATMGARKKGKFSQKGKKQYGLGADEEMDIDDGDEDGNGITSVDAVTPEFIRGLVEKVLNTDGFVDMRASKMSQDDFLRLLATFNEAGIHFA</sequence>
<feature type="binding site" evidence="7">
    <location>
        <position position="39"/>
    </location>
    <ligand>
        <name>S-adenosyl-L-methionine</name>
        <dbReference type="ChEBI" id="CHEBI:59789"/>
    </ligand>
</feature>
<dbReference type="EMBL" id="HBDY01005806">
    <property type="protein sequence ID" value="CAD8234792.1"/>
    <property type="molecule type" value="Transcribed_RNA"/>
</dbReference>
<dbReference type="GO" id="GO:0003723">
    <property type="term" value="F:RNA binding"/>
    <property type="evidence" value="ECO:0007669"/>
    <property type="project" value="UniProtKB-UniRule"/>
</dbReference>
<dbReference type="InterPro" id="IPR001737">
    <property type="entry name" value="KsgA/Erm"/>
</dbReference>
<dbReference type="PANTHER" id="PTHR11727">
    <property type="entry name" value="DIMETHYLADENOSINE TRANSFERASE"/>
    <property type="match status" value="1"/>
</dbReference>
<name>A0A7R9XYD7_MICPS</name>
<reference evidence="10" key="1">
    <citation type="submission" date="2021-01" db="EMBL/GenBank/DDBJ databases">
        <authorList>
            <person name="Corre E."/>
            <person name="Pelletier E."/>
            <person name="Niang G."/>
            <person name="Scheremetjew M."/>
            <person name="Finn R."/>
            <person name="Kale V."/>
            <person name="Holt S."/>
            <person name="Cochrane G."/>
            <person name="Meng A."/>
            <person name="Brown T."/>
            <person name="Cohen L."/>
        </authorList>
    </citation>
    <scope>NUCLEOTIDE SEQUENCE</scope>
    <source>
        <strain evidence="10">RCC1614</strain>
    </source>
</reference>
<evidence type="ECO:0000256" key="4">
    <source>
        <dbReference type="ARBA" id="ARBA00022691"/>
    </source>
</evidence>
<dbReference type="InterPro" id="IPR020598">
    <property type="entry name" value="rRNA_Ade_methylase_Trfase_N"/>
</dbReference>
<evidence type="ECO:0000259" key="9">
    <source>
        <dbReference type="SMART" id="SM00650"/>
    </source>
</evidence>
<evidence type="ECO:0000256" key="8">
    <source>
        <dbReference type="RuleBase" id="RU362106"/>
    </source>
</evidence>
<keyword evidence="2 7" id="KW-0489">Methyltransferase</keyword>
<keyword evidence="5 7" id="KW-0694">RNA-binding</keyword>
<evidence type="ECO:0000256" key="2">
    <source>
        <dbReference type="ARBA" id="ARBA00022603"/>
    </source>
</evidence>
<evidence type="ECO:0000256" key="3">
    <source>
        <dbReference type="ARBA" id="ARBA00022679"/>
    </source>
</evidence>
<organism evidence="10">
    <name type="scientific">Micromonas pusilla</name>
    <name type="common">Picoplanktonic green alga</name>
    <name type="synonym">Chromulina pusilla</name>
    <dbReference type="NCBI Taxonomy" id="38833"/>
    <lineage>
        <taxon>Eukaryota</taxon>
        <taxon>Viridiplantae</taxon>
        <taxon>Chlorophyta</taxon>
        <taxon>Mamiellophyceae</taxon>
        <taxon>Mamiellales</taxon>
        <taxon>Mamiellaceae</taxon>
        <taxon>Micromonas</taxon>
    </lineage>
</organism>
<keyword evidence="3 7" id="KW-0808">Transferase</keyword>
<keyword evidence="1 8" id="KW-0698">rRNA processing</keyword>
<dbReference type="PROSITE" id="PS01131">
    <property type="entry name" value="RRNA_A_DIMETH"/>
    <property type="match status" value="1"/>
</dbReference>
<dbReference type="SUPFAM" id="SSF53335">
    <property type="entry name" value="S-adenosyl-L-methionine-dependent methyltransferases"/>
    <property type="match status" value="1"/>
</dbReference>
<dbReference type="Gene3D" id="1.10.8.480">
    <property type="match status" value="1"/>
</dbReference>